<comment type="caution">
    <text evidence="1">The sequence shown here is derived from an EMBL/GenBank/DDBJ whole genome shotgun (WGS) entry which is preliminary data.</text>
</comment>
<dbReference type="Proteomes" id="UP000310708">
    <property type="component" value="Unassembled WGS sequence"/>
</dbReference>
<proteinExistence type="predicted"/>
<gene>
    <name evidence="3" type="ORF">E3Q01_01768</name>
    <name evidence="2" type="ORF">E3Q10_01647</name>
    <name evidence="1" type="ORF">E3Q17_01402</name>
</gene>
<dbReference type="AlphaFoldDB" id="A0A4T0M083"/>
<evidence type="ECO:0000313" key="6">
    <source>
        <dbReference type="Proteomes" id="UP000310708"/>
    </source>
</evidence>
<evidence type="ECO:0000313" key="1">
    <source>
        <dbReference type="EMBL" id="TIC02558.1"/>
    </source>
</evidence>
<dbReference type="EMBL" id="SPRX01000017">
    <property type="protein sequence ID" value="TIC66392.1"/>
    <property type="molecule type" value="Genomic_DNA"/>
</dbReference>
<sequence length="497" mass="54133">MDKLNNLGIDNNTKALLAAIIALQLLHLFKRTDSVVHPIILSNQSEASPVRNQNQSAIYRNSSLGNLPLVERPAAKARGAADLLELSDNNARMLIQSQPYTPSTLIDQAVKAISSISKHTTLLKSKTSTILIATQDVHIAVLIELGALLIGMQTAHINANDNIAAALTKFEEHGAQITAIVADDKLGILPRHLNDVLCVFTKSIPPNVGLNYVKFEVDALVEPLSIDKNNREPSNTISYVLSDDTVYKMDNKNITAGVYSILSTIPLAKKPAHNDTIVTDEPLSTALGRTLLYTSIFSGCSYFCIPQDAALPLSPVPQYLFVSGKHLALLAHDLSSIAINKWWYKFSRRQALAADAAGQIPPPSNWGVFRRVRDTIGLNNGLKYVVSTDGEINDSTVTDLRISLSVPIVKAFKDPRSSSFVFSRIAYDTLKNGGLGPPTYAIEVRLADGGLDEFSGRLQFRGPCVLEGHGDQFSDSTNQSFMKILESGSFELIKTQK</sequence>
<evidence type="ECO:0008006" key="7">
    <source>
        <dbReference type="Google" id="ProtNLM"/>
    </source>
</evidence>
<evidence type="ECO:0000313" key="2">
    <source>
        <dbReference type="EMBL" id="TIC31439.1"/>
    </source>
</evidence>
<accession>A0A4T0M083</accession>
<dbReference type="Proteomes" id="UP000305647">
    <property type="component" value="Unassembled WGS sequence"/>
</dbReference>
<organism evidence="1 5">
    <name type="scientific">Wallemia mellicola</name>
    <dbReference type="NCBI Taxonomy" id="1708541"/>
    <lineage>
        <taxon>Eukaryota</taxon>
        <taxon>Fungi</taxon>
        <taxon>Dikarya</taxon>
        <taxon>Basidiomycota</taxon>
        <taxon>Wallemiomycotina</taxon>
        <taxon>Wallemiomycetes</taxon>
        <taxon>Wallemiales</taxon>
        <taxon>Wallemiaceae</taxon>
        <taxon>Wallemia</taxon>
    </lineage>
</organism>
<protein>
    <recommendedName>
        <fullName evidence="7">AMP-dependent synthetase/ligase domain-containing protein</fullName>
    </recommendedName>
</protein>
<evidence type="ECO:0000313" key="3">
    <source>
        <dbReference type="EMBL" id="TIC66392.1"/>
    </source>
</evidence>
<name>A0A4T0M083_9BASI</name>
<reference evidence="4 5" key="1">
    <citation type="submission" date="2019-03" db="EMBL/GenBank/DDBJ databases">
        <title>Sequencing 25 genomes of Wallemia mellicola.</title>
        <authorList>
            <person name="Gostincar C."/>
        </authorList>
    </citation>
    <scope>NUCLEOTIDE SEQUENCE [LARGE SCALE GENOMIC DNA]</scope>
    <source>
        <strain evidence="1 5">EXF-1262</strain>
        <strain evidence="3 6">EXF-757</strain>
        <strain evidence="2 4">EXF-8738</strain>
    </source>
</reference>
<dbReference type="Proteomes" id="UP000307169">
    <property type="component" value="Unassembled WGS sequence"/>
</dbReference>
<evidence type="ECO:0000313" key="4">
    <source>
        <dbReference type="Proteomes" id="UP000305647"/>
    </source>
</evidence>
<evidence type="ECO:0000313" key="5">
    <source>
        <dbReference type="Proteomes" id="UP000307169"/>
    </source>
</evidence>
<dbReference type="EMBL" id="SPRH01000011">
    <property type="protein sequence ID" value="TIC02558.1"/>
    <property type="molecule type" value="Genomic_DNA"/>
</dbReference>
<dbReference type="EMBL" id="SPRO01000012">
    <property type="protein sequence ID" value="TIC31439.1"/>
    <property type="molecule type" value="Genomic_DNA"/>
</dbReference>